<dbReference type="EMBL" id="GBXM01033563">
    <property type="protein sequence ID" value="JAH75014.1"/>
    <property type="molecule type" value="Transcribed_RNA"/>
</dbReference>
<evidence type="ECO:0000313" key="1">
    <source>
        <dbReference type="EMBL" id="JAH75014.1"/>
    </source>
</evidence>
<proteinExistence type="predicted"/>
<reference evidence="1" key="2">
    <citation type="journal article" date="2015" name="Fish Shellfish Immunol.">
        <title>Early steps in the European eel (Anguilla anguilla)-Vibrio vulnificus interaction in the gills: Role of the RtxA13 toxin.</title>
        <authorList>
            <person name="Callol A."/>
            <person name="Pajuelo D."/>
            <person name="Ebbesson L."/>
            <person name="Teles M."/>
            <person name="MacKenzie S."/>
            <person name="Amaro C."/>
        </authorList>
    </citation>
    <scope>NUCLEOTIDE SEQUENCE</scope>
</reference>
<dbReference type="AlphaFoldDB" id="A0A0E9VA76"/>
<organism evidence="1">
    <name type="scientific">Anguilla anguilla</name>
    <name type="common">European freshwater eel</name>
    <name type="synonym">Muraena anguilla</name>
    <dbReference type="NCBI Taxonomy" id="7936"/>
    <lineage>
        <taxon>Eukaryota</taxon>
        <taxon>Metazoa</taxon>
        <taxon>Chordata</taxon>
        <taxon>Craniata</taxon>
        <taxon>Vertebrata</taxon>
        <taxon>Euteleostomi</taxon>
        <taxon>Actinopterygii</taxon>
        <taxon>Neopterygii</taxon>
        <taxon>Teleostei</taxon>
        <taxon>Anguilliformes</taxon>
        <taxon>Anguillidae</taxon>
        <taxon>Anguilla</taxon>
    </lineage>
</organism>
<name>A0A0E9VA76_ANGAN</name>
<reference evidence="1" key="1">
    <citation type="submission" date="2014-11" db="EMBL/GenBank/DDBJ databases">
        <authorList>
            <person name="Amaro Gonzalez C."/>
        </authorList>
    </citation>
    <scope>NUCLEOTIDE SEQUENCE</scope>
</reference>
<accession>A0A0E9VA76</accession>
<sequence>MILQFTLASPFRPDLWGAELDMNTLFCFCL</sequence>
<protein>
    <submittedName>
        <fullName evidence="1">Uncharacterized protein</fullName>
    </submittedName>
</protein>